<comment type="caution">
    <text evidence="3">The sequence shown here is derived from an EMBL/GenBank/DDBJ whole genome shotgun (WGS) entry which is preliminary data.</text>
</comment>
<dbReference type="Proteomes" id="UP001497497">
    <property type="component" value="Unassembled WGS sequence"/>
</dbReference>
<feature type="transmembrane region" description="Helical" evidence="2">
    <location>
        <begin position="233"/>
        <end position="251"/>
    </location>
</feature>
<feature type="compositionally biased region" description="Polar residues" evidence="1">
    <location>
        <begin position="30"/>
        <end position="50"/>
    </location>
</feature>
<keyword evidence="2" id="KW-1133">Transmembrane helix</keyword>
<dbReference type="PANTHER" id="PTHR16244">
    <property type="entry name" value="CEROID-LIPOFUSCINOSIS NEURONAL PROTEIN 6"/>
    <property type="match status" value="1"/>
</dbReference>
<feature type="transmembrane region" description="Helical" evidence="2">
    <location>
        <begin position="257"/>
        <end position="277"/>
    </location>
</feature>
<feature type="region of interest" description="Disordered" evidence="1">
    <location>
        <begin position="28"/>
        <end position="61"/>
    </location>
</feature>
<organism evidence="3 4">
    <name type="scientific">Lymnaea stagnalis</name>
    <name type="common">Great pond snail</name>
    <name type="synonym">Helix stagnalis</name>
    <dbReference type="NCBI Taxonomy" id="6523"/>
    <lineage>
        <taxon>Eukaryota</taxon>
        <taxon>Metazoa</taxon>
        <taxon>Spiralia</taxon>
        <taxon>Lophotrochozoa</taxon>
        <taxon>Mollusca</taxon>
        <taxon>Gastropoda</taxon>
        <taxon>Heterobranchia</taxon>
        <taxon>Euthyneura</taxon>
        <taxon>Panpulmonata</taxon>
        <taxon>Hygrophila</taxon>
        <taxon>Lymnaeoidea</taxon>
        <taxon>Lymnaeidae</taxon>
        <taxon>Lymnaea</taxon>
    </lineage>
</organism>
<dbReference type="GO" id="GO:0016020">
    <property type="term" value="C:membrane"/>
    <property type="evidence" value="ECO:0007669"/>
    <property type="project" value="TreeGrafter"/>
</dbReference>
<proteinExistence type="predicted"/>
<dbReference type="AlphaFoldDB" id="A0AAV2IGM0"/>
<dbReference type="PANTHER" id="PTHR16244:SF2">
    <property type="entry name" value="CEROID-LIPOFUSCINOSIS NEURONAL PROTEIN 6"/>
    <property type="match status" value="1"/>
</dbReference>
<evidence type="ECO:0000313" key="4">
    <source>
        <dbReference type="Proteomes" id="UP001497497"/>
    </source>
</evidence>
<feature type="transmembrane region" description="Helical" evidence="2">
    <location>
        <begin position="138"/>
        <end position="156"/>
    </location>
</feature>
<feature type="transmembrane region" description="Helical" evidence="2">
    <location>
        <begin position="202"/>
        <end position="221"/>
    </location>
</feature>
<evidence type="ECO:0000256" key="1">
    <source>
        <dbReference type="SAM" id="MobiDB-lite"/>
    </source>
</evidence>
<sequence length="336" mass="39377">MWFTVTRVKCNLQGLVIMKTARAFRMAGEKSTSTRQRQTHALKQSGQSSNPEPPKCNSRKERSAGIQPFHYDLWWILALDNWIFDFGRPIAAMWVPLEWTPLDKPSIGDYFHMAYNVITPFCLLKLIERSTHRLSSNVTYLSIIVFVMGASIHLVGDSVNHRLIHLGYKNHLSVADNPIMKDIRPKELVKSFELLYRYDEEIGHLMWYIPFFLCLFLYYVGCFTKSTVKGQRISFTWSILVLVSGIYYWYLATEGQIFPLFFFTYLAMLGVNIFNRLRGRSSDLNGQFLVWTFTLTTGLTAVWCCWLWNDETLRKKYPGLLYIPEPWAYYTLYLRP</sequence>
<dbReference type="GO" id="GO:0005783">
    <property type="term" value="C:endoplasmic reticulum"/>
    <property type="evidence" value="ECO:0007669"/>
    <property type="project" value="TreeGrafter"/>
</dbReference>
<keyword evidence="2" id="KW-0812">Transmembrane</keyword>
<accession>A0AAV2IGM0</accession>
<evidence type="ECO:0000256" key="2">
    <source>
        <dbReference type="SAM" id="Phobius"/>
    </source>
</evidence>
<protein>
    <submittedName>
        <fullName evidence="3">Uncharacterized protein</fullName>
    </submittedName>
</protein>
<feature type="transmembrane region" description="Helical" evidence="2">
    <location>
        <begin position="289"/>
        <end position="309"/>
    </location>
</feature>
<dbReference type="EMBL" id="CAXITT010000775">
    <property type="protein sequence ID" value="CAL1546136.1"/>
    <property type="molecule type" value="Genomic_DNA"/>
</dbReference>
<keyword evidence="2" id="KW-0472">Membrane</keyword>
<gene>
    <name evidence="3" type="ORF">GSLYS_00019513001</name>
</gene>
<evidence type="ECO:0000313" key="3">
    <source>
        <dbReference type="EMBL" id="CAL1546136.1"/>
    </source>
</evidence>
<dbReference type="GO" id="GO:0007040">
    <property type="term" value="P:lysosome organization"/>
    <property type="evidence" value="ECO:0007669"/>
    <property type="project" value="TreeGrafter"/>
</dbReference>
<reference evidence="3 4" key="1">
    <citation type="submission" date="2024-04" db="EMBL/GenBank/DDBJ databases">
        <authorList>
            <consortium name="Genoscope - CEA"/>
            <person name="William W."/>
        </authorList>
    </citation>
    <scope>NUCLEOTIDE SEQUENCE [LARGE SCALE GENOMIC DNA]</scope>
</reference>
<name>A0AAV2IGM0_LYMST</name>
<keyword evidence="4" id="KW-1185">Reference proteome</keyword>
<dbReference type="InterPro" id="IPR029255">
    <property type="entry name" value="CLN6"/>
</dbReference>
<dbReference type="Pfam" id="PF15156">
    <property type="entry name" value="CLN6"/>
    <property type="match status" value="1"/>
</dbReference>